<dbReference type="Proteomes" id="UP001551482">
    <property type="component" value="Unassembled WGS sequence"/>
</dbReference>
<reference evidence="1 2" key="1">
    <citation type="submission" date="2024-06" db="EMBL/GenBank/DDBJ databases">
        <title>The Natural Products Discovery Center: Release of the First 8490 Sequenced Strains for Exploring Actinobacteria Biosynthetic Diversity.</title>
        <authorList>
            <person name="Kalkreuter E."/>
            <person name="Kautsar S.A."/>
            <person name="Yang D."/>
            <person name="Bader C.D."/>
            <person name="Teijaro C.N."/>
            <person name="Fluegel L."/>
            <person name="Davis C.M."/>
            <person name="Simpson J.R."/>
            <person name="Lauterbach L."/>
            <person name="Steele A.D."/>
            <person name="Gui C."/>
            <person name="Meng S."/>
            <person name="Li G."/>
            <person name="Viehrig K."/>
            <person name="Ye F."/>
            <person name="Su P."/>
            <person name="Kiefer A.F."/>
            <person name="Nichols A."/>
            <person name="Cepeda A.J."/>
            <person name="Yan W."/>
            <person name="Fan B."/>
            <person name="Jiang Y."/>
            <person name="Adhikari A."/>
            <person name="Zheng C.-J."/>
            <person name="Schuster L."/>
            <person name="Cowan T.M."/>
            <person name="Smanski M.J."/>
            <person name="Chevrette M.G."/>
            <person name="De Carvalho L.P.S."/>
            <person name="Shen B."/>
        </authorList>
    </citation>
    <scope>NUCLEOTIDE SEQUENCE [LARGE SCALE GENOMIC DNA]</scope>
    <source>
        <strain evidence="1 2">NPDC048946</strain>
    </source>
</reference>
<evidence type="ECO:0000313" key="2">
    <source>
        <dbReference type="Proteomes" id="UP001551482"/>
    </source>
</evidence>
<comment type="caution">
    <text evidence="1">The sequence shown here is derived from an EMBL/GenBank/DDBJ whole genome shotgun (WGS) entry which is preliminary data.</text>
</comment>
<protein>
    <submittedName>
        <fullName evidence="1">Uncharacterized protein</fullName>
    </submittedName>
</protein>
<dbReference type="EMBL" id="JBEZFP010000055">
    <property type="protein sequence ID" value="MEU8136094.1"/>
    <property type="molecule type" value="Genomic_DNA"/>
</dbReference>
<name>A0ABV3DK08_9ACTN</name>
<dbReference type="RefSeq" id="WP_358356349.1">
    <property type="nucleotide sequence ID" value="NZ_JBEZFP010000055.1"/>
</dbReference>
<proteinExistence type="predicted"/>
<sequence>MYDENEDRVRIGISAAAYAKEVGIDRSQINRWATRGYLNADGERVHVKPVGYRKVGKRKYPVYDRGDLADAERATRDRAPTLRGEPAIAARQLMKRPHLASQLPRETAA</sequence>
<keyword evidence="2" id="KW-1185">Reference proteome</keyword>
<gene>
    <name evidence="1" type="ORF">AB0C36_21585</name>
</gene>
<accession>A0ABV3DK08</accession>
<organism evidence="1 2">
    <name type="scientific">Streptodolium elevatio</name>
    <dbReference type="NCBI Taxonomy" id="3157996"/>
    <lineage>
        <taxon>Bacteria</taxon>
        <taxon>Bacillati</taxon>
        <taxon>Actinomycetota</taxon>
        <taxon>Actinomycetes</taxon>
        <taxon>Kitasatosporales</taxon>
        <taxon>Streptomycetaceae</taxon>
        <taxon>Streptodolium</taxon>
    </lineage>
</organism>
<evidence type="ECO:0000313" key="1">
    <source>
        <dbReference type="EMBL" id="MEU8136094.1"/>
    </source>
</evidence>